<dbReference type="EMBL" id="MFLK01000018">
    <property type="protein sequence ID" value="OGG66179.1"/>
    <property type="molecule type" value="Genomic_DNA"/>
</dbReference>
<dbReference type="InterPro" id="IPR035451">
    <property type="entry name" value="Ada-like_dom_sf"/>
</dbReference>
<keyword evidence="1" id="KW-1133">Transmembrane helix</keyword>
<dbReference type="AlphaFoldDB" id="A0A1F6DXM1"/>
<comment type="caution">
    <text evidence="2">The sequence shown here is derived from an EMBL/GenBank/DDBJ whole genome shotgun (WGS) entry which is preliminary data.</text>
</comment>
<protein>
    <recommendedName>
        <fullName evidence="4">Ada DNA repair metal-binding domain-containing protein</fullName>
    </recommendedName>
</protein>
<dbReference type="Proteomes" id="UP000177652">
    <property type="component" value="Unassembled WGS sequence"/>
</dbReference>
<organism evidence="2 3">
    <name type="scientific">Candidatus Kaiserbacteria bacterium RIFCSPHIGHO2_02_FULL_55_20</name>
    <dbReference type="NCBI Taxonomy" id="1798497"/>
    <lineage>
        <taxon>Bacteria</taxon>
        <taxon>Candidatus Kaiseribacteriota</taxon>
    </lineage>
</organism>
<reference evidence="2 3" key="1">
    <citation type="journal article" date="2016" name="Nat. Commun.">
        <title>Thousands of microbial genomes shed light on interconnected biogeochemical processes in an aquifer system.</title>
        <authorList>
            <person name="Anantharaman K."/>
            <person name="Brown C.T."/>
            <person name="Hug L.A."/>
            <person name="Sharon I."/>
            <person name="Castelle C.J."/>
            <person name="Probst A.J."/>
            <person name="Thomas B.C."/>
            <person name="Singh A."/>
            <person name="Wilkins M.J."/>
            <person name="Karaoz U."/>
            <person name="Brodie E.L."/>
            <person name="Williams K.H."/>
            <person name="Hubbard S.S."/>
            <person name="Banfield J.F."/>
        </authorList>
    </citation>
    <scope>NUCLEOTIDE SEQUENCE [LARGE SCALE GENOMIC DNA]</scope>
</reference>
<sequence>MQNIHESYLKIKVLGGQWVAEWGVVVIIFLVTLASFGLGRLSALEEAKPLVSIIEAPMDARPSALAPGGLLVAARGGTVYYYPWCTGAGKISPAGKVWFESEAAARRAGYSSAKGCKGLAPQ</sequence>
<evidence type="ECO:0000256" key="1">
    <source>
        <dbReference type="SAM" id="Phobius"/>
    </source>
</evidence>
<keyword evidence="1" id="KW-0812">Transmembrane</keyword>
<gene>
    <name evidence="2" type="ORF">A3D71_01525</name>
</gene>
<dbReference type="Gene3D" id="3.40.10.10">
    <property type="entry name" value="DNA Methylphosphotriester Repair Domain"/>
    <property type="match status" value="1"/>
</dbReference>
<dbReference type="SUPFAM" id="SSF57884">
    <property type="entry name" value="Ada DNA repair protein, N-terminal domain (N-Ada 10)"/>
    <property type="match status" value="1"/>
</dbReference>
<feature type="transmembrane region" description="Helical" evidence="1">
    <location>
        <begin position="20"/>
        <end position="39"/>
    </location>
</feature>
<evidence type="ECO:0008006" key="4">
    <source>
        <dbReference type="Google" id="ProtNLM"/>
    </source>
</evidence>
<proteinExistence type="predicted"/>
<evidence type="ECO:0000313" key="2">
    <source>
        <dbReference type="EMBL" id="OGG66179.1"/>
    </source>
</evidence>
<dbReference type="STRING" id="1798497.A3D71_01525"/>
<keyword evidence="1" id="KW-0472">Membrane</keyword>
<name>A0A1F6DXM1_9BACT</name>
<evidence type="ECO:0000313" key="3">
    <source>
        <dbReference type="Proteomes" id="UP000177652"/>
    </source>
</evidence>
<accession>A0A1F6DXM1</accession>